<keyword evidence="1" id="KW-0812">Transmembrane</keyword>
<dbReference type="AlphaFoldDB" id="A0A8T9CCX7"/>
<keyword evidence="2" id="KW-0378">Hydrolase</keyword>
<dbReference type="Proteomes" id="UP000469558">
    <property type="component" value="Unassembled WGS sequence"/>
</dbReference>
<comment type="caution">
    <text evidence="2">The sequence shown here is derived from an EMBL/GenBank/DDBJ whole genome shotgun (WGS) entry which is preliminary data.</text>
</comment>
<proteinExistence type="predicted"/>
<evidence type="ECO:0000256" key="1">
    <source>
        <dbReference type="SAM" id="Phobius"/>
    </source>
</evidence>
<evidence type="ECO:0000313" key="3">
    <source>
        <dbReference type="Proteomes" id="UP000469558"/>
    </source>
</evidence>
<evidence type="ECO:0000313" key="2">
    <source>
        <dbReference type="EMBL" id="TVY81740.1"/>
    </source>
</evidence>
<gene>
    <name evidence="2" type="ORF">LSUE1_G005381</name>
</gene>
<dbReference type="EMBL" id="QGMK01000429">
    <property type="protein sequence ID" value="TVY81740.1"/>
    <property type="molecule type" value="Genomic_DNA"/>
</dbReference>
<protein>
    <submittedName>
        <fullName evidence="2">Putative hydrolase</fullName>
    </submittedName>
</protein>
<reference evidence="2 3" key="1">
    <citation type="submission" date="2018-05" db="EMBL/GenBank/DDBJ databases">
        <title>Genome sequencing and assembly of the regulated plant pathogen Lachnellula willkommii and related sister species for the development of diagnostic species identification markers.</title>
        <authorList>
            <person name="Giroux E."/>
            <person name="Bilodeau G."/>
        </authorList>
    </citation>
    <scope>NUCLEOTIDE SEQUENCE [LARGE SCALE GENOMIC DNA]</scope>
    <source>
        <strain evidence="2 3">CBS 268.59</strain>
    </source>
</reference>
<feature type="transmembrane region" description="Helical" evidence="1">
    <location>
        <begin position="22"/>
        <end position="40"/>
    </location>
</feature>
<keyword evidence="1" id="KW-1133">Transmembrane helix</keyword>
<sequence>MKEKGDLKFADRAQKWRLEVQWQWKILFVPAVLLVWLWTFSSDRRVRTQNSGGGAGEKEFEWSDVSGPISNLMNQKAEYAQITPSKKLQYTPCFPPFHCARLQVPLNWNISNLSTGALAAIAIVKLPASVPVTDTRYGGVIIMNPAGAGGPGESGVHLMLTGGKYIQKILDSPDGKSFDILSFDPRGVNNTTPKLRCFPDAFLQQAWVLQYPDYGLLWDADSVVGLEWARAQALGASCEENGGGEGVLGYASSA</sequence>
<keyword evidence="3" id="KW-1185">Reference proteome</keyword>
<accession>A0A8T9CCX7</accession>
<name>A0A8T9CCX7_9HELO</name>
<dbReference type="OrthoDB" id="425534at2759"/>
<organism evidence="2 3">
    <name type="scientific">Lachnellula suecica</name>
    <dbReference type="NCBI Taxonomy" id="602035"/>
    <lineage>
        <taxon>Eukaryota</taxon>
        <taxon>Fungi</taxon>
        <taxon>Dikarya</taxon>
        <taxon>Ascomycota</taxon>
        <taxon>Pezizomycotina</taxon>
        <taxon>Leotiomycetes</taxon>
        <taxon>Helotiales</taxon>
        <taxon>Lachnaceae</taxon>
        <taxon>Lachnellula</taxon>
    </lineage>
</organism>
<keyword evidence="1" id="KW-0472">Membrane</keyword>
<dbReference type="GO" id="GO:0016787">
    <property type="term" value="F:hydrolase activity"/>
    <property type="evidence" value="ECO:0007669"/>
    <property type="project" value="UniProtKB-KW"/>
</dbReference>